<reference evidence="10 13" key="2">
    <citation type="submission" date="2018-06" db="EMBL/GenBank/DDBJ databases">
        <authorList>
            <consortium name="Pathogen Informatics"/>
            <person name="Doyle S."/>
        </authorList>
    </citation>
    <scope>NUCLEOTIDE SEQUENCE [LARGE SCALE GENOMIC DNA]</scope>
    <source>
        <strain evidence="10 13">NCTC12714</strain>
    </source>
</reference>
<gene>
    <name evidence="11" type="ORF">LS73_005145</name>
    <name evidence="10" type="ORF">NCTC12714_00463</name>
</gene>
<evidence type="ECO:0000256" key="9">
    <source>
        <dbReference type="RuleBase" id="RU003862"/>
    </source>
</evidence>
<dbReference type="PANTHER" id="PTHR45754:SF3">
    <property type="entry name" value="METHYLENETETRAHYDROFOLATE REDUCTASE (NADPH)"/>
    <property type="match status" value="1"/>
</dbReference>
<evidence type="ECO:0000256" key="3">
    <source>
        <dbReference type="ARBA" id="ARBA00006743"/>
    </source>
</evidence>
<evidence type="ECO:0000256" key="7">
    <source>
        <dbReference type="ARBA" id="ARBA00034478"/>
    </source>
</evidence>
<comment type="similarity">
    <text evidence="3 9">Belongs to the methylenetetrahydrofolate reductase family.</text>
</comment>
<accession>A0A099TXC1</accession>
<dbReference type="UniPathway" id="UPA00193"/>
<dbReference type="EMBL" id="UGJE01000002">
    <property type="protein sequence ID" value="STQ85677.1"/>
    <property type="molecule type" value="Genomic_DNA"/>
</dbReference>
<dbReference type="GO" id="GO:0009086">
    <property type="term" value="P:methionine biosynthetic process"/>
    <property type="evidence" value="ECO:0007669"/>
    <property type="project" value="TreeGrafter"/>
</dbReference>
<dbReference type="GO" id="GO:0005829">
    <property type="term" value="C:cytosol"/>
    <property type="evidence" value="ECO:0007669"/>
    <property type="project" value="TreeGrafter"/>
</dbReference>
<dbReference type="GO" id="GO:0071949">
    <property type="term" value="F:FAD binding"/>
    <property type="evidence" value="ECO:0007669"/>
    <property type="project" value="TreeGrafter"/>
</dbReference>
<dbReference type="SUPFAM" id="SSF51730">
    <property type="entry name" value="FAD-linked oxidoreductase"/>
    <property type="match status" value="1"/>
</dbReference>
<evidence type="ECO:0000313" key="13">
    <source>
        <dbReference type="Proteomes" id="UP000255139"/>
    </source>
</evidence>
<dbReference type="RefSeq" id="WP_034557648.1">
    <property type="nucleotide sequence ID" value="NZ_FZML01000004.1"/>
</dbReference>
<evidence type="ECO:0000313" key="11">
    <source>
        <dbReference type="EMBL" id="TLE00194.1"/>
    </source>
</evidence>
<evidence type="ECO:0000313" key="12">
    <source>
        <dbReference type="Proteomes" id="UP000029922"/>
    </source>
</evidence>
<evidence type="ECO:0000256" key="1">
    <source>
        <dbReference type="ARBA" id="ARBA00001974"/>
    </source>
</evidence>
<proteinExistence type="inferred from homology"/>
<dbReference type="GO" id="GO:0035999">
    <property type="term" value="P:tetrahydrofolate interconversion"/>
    <property type="evidence" value="ECO:0007669"/>
    <property type="project" value="UniProtKB-UniPathway"/>
</dbReference>
<dbReference type="Proteomes" id="UP000255139">
    <property type="component" value="Unassembled WGS sequence"/>
</dbReference>
<evidence type="ECO:0000256" key="6">
    <source>
        <dbReference type="ARBA" id="ARBA00023002"/>
    </source>
</evidence>
<dbReference type="AlphaFoldDB" id="A0A099TXC1"/>
<keyword evidence="13" id="KW-1185">Reference proteome</keyword>
<evidence type="ECO:0000256" key="2">
    <source>
        <dbReference type="ARBA" id="ARBA00004777"/>
    </source>
</evidence>
<dbReference type="STRING" id="216.LS73_03635"/>
<comment type="pathway">
    <text evidence="7">Amino-acid biosynthesis; L-methionine biosynthesis via de novo pathway.</text>
</comment>
<organism evidence="10 13">
    <name type="scientific">Helicobacter muridarum</name>
    <dbReference type="NCBI Taxonomy" id="216"/>
    <lineage>
        <taxon>Bacteria</taxon>
        <taxon>Pseudomonadati</taxon>
        <taxon>Campylobacterota</taxon>
        <taxon>Epsilonproteobacteria</taxon>
        <taxon>Campylobacterales</taxon>
        <taxon>Helicobacteraceae</taxon>
        <taxon>Helicobacter</taxon>
    </lineage>
</organism>
<dbReference type="Gene3D" id="3.20.20.220">
    <property type="match status" value="1"/>
</dbReference>
<dbReference type="PANTHER" id="PTHR45754">
    <property type="entry name" value="METHYLENETETRAHYDROFOLATE REDUCTASE"/>
    <property type="match status" value="1"/>
</dbReference>
<dbReference type="InterPro" id="IPR029041">
    <property type="entry name" value="FAD-linked_oxidoreductase-like"/>
</dbReference>
<sequence>MENHHLVEDFINKIRNKKCLTYEICPDKSPSIMPIISKIKLAKLHEDIIDGFVCTDSPLAKLKMHSGMASIKIQQELQKPVICTISMRDRNSLALSAELLGLNEFDIRIFLALSGDPLKLGDQPQAKAVFEGNSHRILELIEKLNSGLDLVNNALKSYPKQIYGFSVLNSYSKKVNILKNKMESKICSNALALFTQPIYDIEVSKILHEWLEELNARHNKQCVIMQGFFPITSFRRALFLYEKLPGVFIPELWLETMQKASLRGVDYEKQKGLEMSSELFSRLYEYSPKIHFMNHNAPNSAKRILEHVR</sequence>
<comment type="cofactor">
    <cofactor evidence="1 9">
        <name>FAD</name>
        <dbReference type="ChEBI" id="CHEBI:57692"/>
    </cofactor>
</comment>
<keyword evidence="5 9" id="KW-0274">FAD</keyword>
<evidence type="ECO:0000256" key="5">
    <source>
        <dbReference type="ARBA" id="ARBA00022827"/>
    </source>
</evidence>
<keyword evidence="6 9" id="KW-0560">Oxidoreductase</keyword>
<dbReference type="Pfam" id="PF02219">
    <property type="entry name" value="MTHFR"/>
    <property type="match status" value="1"/>
</dbReference>
<comment type="catalytic activity">
    <reaction evidence="8">
        <text>(6S)-5-methyl-5,6,7,8-tetrahydrofolate + NAD(+) = (6R)-5,10-methylene-5,6,7,8-tetrahydrofolate + NADH + H(+)</text>
        <dbReference type="Rhea" id="RHEA:19821"/>
        <dbReference type="ChEBI" id="CHEBI:15378"/>
        <dbReference type="ChEBI" id="CHEBI:15636"/>
        <dbReference type="ChEBI" id="CHEBI:18608"/>
        <dbReference type="ChEBI" id="CHEBI:57540"/>
        <dbReference type="ChEBI" id="CHEBI:57945"/>
        <dbReference type="EC" id="1.5.1.54"/>
    </reaction>
    <physiologicalReaction direction="right-to-left" evidence="8">
        <dbReference type="Rhea" id="RHEA:19823"/>
    </physiologicalReaction>
</comment>
<dbReference type="GO" id="GO:0106312">
    <property type="term" value="F:methylenetetrahydrofolate reductase (NADH) activity"/>
    <property type="evidence" value="ECO:0007669"/>
    <property type="project" value="UniProtKB-EC"/>
</dbReference>
<comment type="pathway">
    <text evidence="2 9">One-carbon metabolism; tetrahydrofolate interconversion.</text>
</comment>
<protein>
    <recommendedName>
        <fullName evidence="9">Methylenetetrahydrofolate reductase</fullName>
    </recommendedName>
</protein>
<evidence type="ECO:0000313" key="10">
    <source>
        <dbReference type="EMBL" id="STQ85677.1"/>
    </source>
</evidence>
<dbReference type="InterPro" id="IPR003171">
    <property type="entry name" value="Mehydrof_redctse-like"/>
</dbReference>
<name>A0A099TXC1_9HELI</name>
<dbReference type="OrthoDB" id="9803687at2"/>
<evidence type="ECO:0000256" key="8">
    <source>
        <dbReference type="ARBA" id="ARBA00048628"/>
    </source>
</evidence>
<evidence type="ECO:0000256" key="4">
    <source>
        <dbReference type="ARBA" id="ARBA00022630"/>
    </source>
</evidence>
<dbReference type="Proteomes" id="UP000029922">
    <property type="component" value="Unassembled WGS sequence"/>
</dbReference>
<reference evidence="11 12" key="1">
    <citation type="journal article" date="2014" name="Genome Announc.">
        <title>Draft genome sequences of eight enterohepatic helicobacter species isolated from both laboratory and wild rodents.</title>
        <authorList>
            <person name="Sheh A."/>
            <person name="Shen Z."/>
            <person name="Fox J.G."/>
        </authorList>
    </citation>
    <scope>NUCLEOTIDE SEQUENCE [LARGE SCALE GENOMIC DNA]</scope>
    <source>
        <strain evidence="11 12">ST1</strain>
    </source>
</reference>
<dbReference type="EMBL" id="JRPD02000009">
    <property type="protein sequence ID" value="TLE00194.1"/>
    <property type="molecule type" value="Genomic_DNA"/>
</dbReference>
<keyword evidence="4 9" id="KW-0285">Flavoprotein</keyword>